<comment type="caution">
    <text evidence="3">The sequence shown here is derived from an EMBL/GenBank/DDBJ whole genome shotgun (WGS) entry which is preliminary data.</text>
</comment>
<feature type="compositionally biased region" description="Polar residues" evidence="2">
    <location>
        <begin position="13"/>
        <end position="22"/>
    </location>
</feature>
<proteinExistence type="predicted"/>
<feature type="coiled-coil region" evidence="1">
    <location>
        <begin position="77"/>
        <end position="115"/>
    </location>
</feature>
<reference evidence="3" key="1">
    <citation type="submission" date="2023-04" db="EMBL/GenBank/DDBJ databases">
        <title>Phytophthora lilii NBRC 32176.</title>
        <authorList>
            <person name="Ichikawa N."/>
            <person name="Sato H."/>
            <person name="Tonouchi N."/>
        </authorList>
    </citation>
    <scope>NUCLEOTIDE SEQUENCE</scope>
    <source>
        <strain evidence="3">NBRC 32176</strain>
    </source>
</reference>
<gene>
    <name evidence="3" type="ORF">Plil01_001806500</name>
</gene>
<evidence type="ECO:0000256" key="2">
    <source>
        <dbReference type="SAM" id="MobiDB-lite"/>
    </source>
</evidence>
<keyword evidence="1" id="KW-0175">Coiled coil</keyword>
<accession>A0A9W6YEG1</accession>
<feature type="region of interest" description="Disordered" evidence="2">
    <location>
        <begin position="13"/>
        <end position="36"/>
    </location>
</feature>
<organism evidence="3 4">
    <name type="scientific">Phytophthora lilii</name>
    <dbReference type="NCBI Taxonomy" id="2077276"/>
    <lineage>
        <taxon>Eukaryota</taxon>
        <taxon>Sar</taxon>
        <taxon>Stramenopiles</taxon>
        <taxon>Oomycota</taxon>
        <taxon>Peronosporomycetes</taxon>
        <taxon>Peronosporales</taxon>
        <taxon>Peronosporaceae</taxon>
        <taxon>Phytophthora</taxon>
    </lineage>
</organism>
<keyword evidence="4" id="KW-1185">Reference proteome</keyword>
<dbReference type="AlphaFoldDB" id="A0A9W6YEG1"/>
<dbReference type="EMBL" id="BSXW01012464">
    <property type="protein sequence ID" value="GMF65389.1"/>
    <property type="molecule type" value="Genomic_DNA"/>
</dbReference>
<protein>
    <submittedName>
        <fullName evidence="3">Unnamed protein product</fullName>
    </submittedName>
</protein>
<evidence type="ECO:0000313" key="3">
    <source>
        <dbReference type="EMBL" id="GMF65389.1"/>
    </source>
</evidence>
<dbReference type="Proteomes" id="UP001165083">
    <property type="component" value="Unassembled WGS sequence"/>
</dbReference>
<evidence type="ECO:0000256" key="1">
    <source>
        <dbReference type="SAM" id="Coils"/>
    </source>
</evidence>
<sequence>MTRDMRHICAAPSTTRLASSGRTGSGEAHVTPSDSPFRSLMANTLSSFHITMFPSTDYGSTADGEEYETATKLWKSVMQEESRRDQQRRRMVKWRKQKKEKVADMNHERLRLEKELQLRLVEARAKSDFVVKQSGLNAFRHAMMQSAALKSENLKLQEAIEEHYKFQTWVKREGHDVAPHIFSVEVIPGYEKVKSQNHGNGRWRVFFPNGEPSFYFNPFSRKEFDDNLHRSDVEFAERHACSARIGKILGWTVDYSPRSRDVTGTAFIAHARFSRRIRCALDECEKILLHLDKNLWPVLVAPRSWGRLRVCDICCQVLQSFDETTFVLACNIPGDVNLRYFALTQHTREKKPDGKRVDKYTMTIGDSESNSLEREAEGRQEDVKWVLREVCPRLWWRWTTPQSMFCLIFGQSVPARSTAANYTSTGFDFQ</sequence>
<evidence type="ECO:0000313" key="4">
    <source>
        <dbReference type="Proteomes" id="UP001165083"/>
    </source>
</evidence>
<dbReference type="OrthoDB" id="122848at2759"/>
<name>A0A9W6YEG1_9STRA</name>